<dbReference type="RefSeq" id="WP_244386379.1">
    <property type="nucleotide sequence ID" value="NZ_AP025564.1"/>
</dbReference>
<evidence type="ECO:0000313" key="12">
    <source>
        <dbReference type="EMBL" id="BDE97204.1"/>
    </source>
</evidence>
<dbReference type="EMBL" id="AP025564">
    <property type="protein sequence ID" value="BDE97204.1"/>
    <property type="molecule type" value="Genomic_DNA"/>
</dbReference>
<dbReference type="PANTHER" id="PTHR47861:SF3">
    <property type="entry name" value="FKBP-TYPE PEPTIDYL-PROLYL CIS-TRANS ISOMERASE SLYD"/>
    <property type="match status" value="1"/>
</dbReference>
<dbReference type="EC" id="5.2.1.8" evidence="10"/>
<evidence type="ECO:0000256" key="1">
    <source>
        <dbReference type="ARBA" id="ARBA00000971"/>
    </source>
</evidence>
<dbReference type="Proteomes" id="UP001320544">
    <property type="component" value="Chromosome"/>
</dbReference>
<protein>
    <recommendedName>
        <fullName evidence="10">Peptidyl-prolyl cis-trans isomerase</fullName>
        <ecNumber evidence="10">5.2.1.8</ecNumber>
    </recommendedName>
</protein>
<comment type="subcellular location">
    <subcellularLocation>
        <location evidence="2">Cytoplasm</location>
    </subcellularLocation>
</comment>
<evidence type="ECO:0000259" key="11">
    <source>
        <dbReference type="PROSITE" id="PS50059"/>
    </source>
</evidence>
<gene>
    <name evidence="12" type="ORF">CE91St30_25370</name>
</gene>
<keyword evidence="13" id="KW-1185">Reference proteome</keyword>
<evidence type="ECO:0000256" key="7">
    <source>
        <dbReference type="ARBA" id="ARBA00023235"/>
    </source>
</evidence>
<dbReference type="GO" id="GO:0016853">
    <property type="term" value="F:isomerase activity"/>
    <property type="evidence" value="ECO:0007669"/>
    <property type="project" value="UniProtKB-KW"/>
</dbReference>
<evidence type="ECO:0000256" key="10">
    <source>
        <dbReference type="RuleBase" id="RU003915"/>
    </source>
</evidence>
<dbReference type="InterPro" id="IPR001179">
    <property type="entry name" value="PPIase_FKBP_dom"/>
</dbReference>
<dbReference type="PROSITE" id="PS50059">
    <property type="entry name" value="FKBP_PPIASE"/>
    <property type="match status" value="1"/>
</dbReference>
<reference evidence="12 13" key="1">
    <citation type="submission" date="2022-01" db="EMBL/GenBank/DDBJ databases">
        <title>Novel bile acid biosynthetic pathways are enriched in the microbiome of centenarians.</title>
        <authorList>
            <person name="Sato Y."/>
            <person name="Atarashi K."/>
            <person name="Plichta R.D."/>
            <person name="Arai Y."/>
            <person name="Sasajima S."/>
            <person name="Kearney M.S."/>
            <person name="Suda W."/>
            <person name="Takeshita K."/>
            <person name="Sasaki T."/>
            <person name="Okamoto S."/>
            <person name="Skelly N.A."/>
            <person name="Okamura Y."/>
            <person name="Vlamakis H."/>
            <person name="Li Y."/>
            <person name="Tanoue T."/>
            <person name="Takei H."/>
            <person name="Nittono H."/>
            <person name="Narushima S."/>
            <person name="Irie J."/>
            <person name="Itoh H."/>
            <person name="Moriya K."/>
            <person name="Sugiura Y."/>
            <person name="Suematsu M."/>
            <person name="Moritoki N."/>
            <person name="Shibata S."/>
            <person name="Littman R.D."/>
            <person name="Fischbach A.M."/>
            <person name="Uwamino Y."/>
            <person name="Inoue T."/>
            <person name="Honda A."/>
            <person name="Hattori M."/>
            <person name="Murai T."/>
            <person name="Xavier J.R."/>
            <person name="Hirose N."/>
            <person name="Honda K."/>
        </authorList>
    </citation>
    <scope>NUCLEOTIDE SEQUENCE [LARGE SCALE GENOMIC DNA]</scope>
    <source>
        <strain evidence="12 13">CE91-St30</strain>
    </source>
</reference>
<keyword evidence="7 9" id="KW-0413">Isomerase</keyword>
<organism evidence="12 13">
    <name type="scientific">Raoultibacter timonensis</name>
    <dbReference type="NCBI Taxonomy" id="1907662"/>
    <lineage>
        <taxon>Bacteria</taxon>
        <taxon>Bacillati</taxon>
        <taxon>Actinomycetota</taxon>
        <taxon>Coriobacteriia</taxon>
        <taxon>Eggerthellales</taxon>
        <taxon>Eggerthellaceae</taxon>
        <taxon>Raoultibacter</taxon>
    </lineage>
</organism>
<proteinExistence type="inferred from homology"/>
<keyword evidence="4" id="KW-0963">Cytoplasm</keyword>
<accession>A0ABM7WLK3</accession>
<keyword evidence="5 9" id="KW-0697">Rotamase</keyword>
<evidence type="ECO:0000256" key="4">
    <source>
        <dbReference type="ARBA" id="ARBA00022490"/>
    </source>
</evidence>
<evidence type="ECO:0000313" key="13">
    <source>
        <dbReference type="Proteomes" id="UP001320544"/>
    </source>
</evidence>
<keyword evidence="6" id="KW-0143">Chaperone</keyword>
<evidence type="ECO:0000256" key="8">
    <source>
        <dbReference type="ARBA" id="ARBA00037071"/>
    </source>
</evidence>
<comment type="similarity">
    <text evidence="3 10">Belongs to the FKBP-type PPIase family.</text>
</comment>
<sequence>MDNSNKMVRVSYVGTFDDGHVFIDQTDPPIEFPCIDGWMPPAFVETVRSMKTGETRSVRVSADEAYEERSDERIIEIPRGKIPSDLKLPVGEMVNLEDPTGQTFPARVIEVTDEKAVFDTNHDAIAKALNFTITLLAVTDLDRC</sequence>
<dbReference type="Pfam" id="PF00254">
    <property type="entry name" value="FKBP_C"/>
    <property type="match status" value="1"/>
</dbReference>
<comment type="function">
    <text evidence="8">Also involved in hydrogenase metallocenter assembly, probably by participating in the nickel insertion step. This function in hydrogenase biosynthesis requires chaperone activity and the presence of the metal-binding domain, but not PPIase activity.</text>
</comment>
<comment type="catalytic activity">
    <reaction evidence="1 9 10">
        <text>[protein]-peptidylproline (omega=180) = [protein]-peptidylproline (omega=0)</text>
        <dbReference type="Rhea" id="RHEA:16237"/>
        <dbReference type="Rhea" id="RHEA-COMP:10747"/>
        <dbReference type="Rhea" id="RHEA-COMP:10748"/>
        <dbReference type="ChEBI" id="CHEBI:83833"/>
        <dbReference type="ChEBI" id="CHEBI:83834"/>
        <dbReference type="EC" id="5.2.1.8"/>
    </reaction>
</comment>
<dbReference type="PANTHER" id="PTHR47861">
    <property type="entry name" value="FKBP-TYPE PEPTIDYL-PROLYL CIS-TRANS ISOMERASE SLYD"/>
    <property type="match status" value="1"/>
</dbReference>
<dbReference type="InterPro" id="IPR046357">
    <property type="entry name" value="PPIase_dom_sf"/>
</dbReference>
<evidence type="ECO:0000256" key="2">
    <source>
        <dbReference type="ARBA" id="ARBA00004496"/>
    </source>
</evidence>
<evidence type="ECO:0000256" key="6">
    <source>
        <dbReference type="ARBA" id="ARBA00023186"/>
    </source>
</evidence>
<dbReference type="Gene3D" id="3.10.50.40">
    <property type="match status" value="1"/>
</dbReference>
<evidence type="ECO:0000256" key="9">
    <source>
        <dbReference type="PROSITE-ProRule" id="PRU00277"/>
    </source>
</evidence>
<feature type="domain" description="PPIase FKBP-type" evidence="11">
    <location>
        <begin position="5"/>
        <end position="88"/>
    </location>
</feature>
<dbReference type="SUPFAM" id="SSF54534">
    <property type="entry name" value="FKBP-like"/>
    <property type="match status" value="1"/>
</dbReference>
<name>A0ABM7WLK3_9ACTN</name>
<evidence type="ECO:0000256" key="5">
    <source>
        <dbReference type="ARBA" id="ARBA00023110"/>
    </source>
</evidence>
<evidence type="ECO:0000256" key="3">
    <source>
        <dbReference type="ARBA" id="ARBA00006577"/>
    </source>
</evidence>